<protein>
    <recommendedName>
        <fullName evidence="1">VOC domain-containing protein</fullName>
    </recommendedName>
</protein>
<dbReference type="EMBL" id="BSNN01000004">
    <property type="protein sequence ID" value="GLQ35515.1"/>
    <property type="molecule type" value="Genomic_DNA"/>
</dbReference>
<keyword evidence="3" id="KW-1185">Reference proteome</keyword>
<dbReference type="SUPFAM" id="SSF54593">
    <property type="entry name" value="Glyoxalase/Bleomycin resistance protein/Dihydroxybiphenyl dioxygenase"/>
    <property type="match status" value="1"/>
</dbReference>
<dbReference type="PROSITE" id="PS51819">
    <property type="entry name" value="VOC"/>
    <property type="match status" value="1"/>
</dbReference>
<dbReference type="RefSeq" id="WP_284378047.1">
    <property type="nucleotide sequence ID" value="NZ_BSNN01000004.1"/>
</dbReference>
<proteinExistence type="predicted"/>
<organism evidence="2 3">
    <name type="scientific">Amylibacter marinus</name>
    <dbReference type="NCBI Taxonomy" id="1475483"/>
    <lineage>
        <taxon>Bacteria</taxon>
        <taxon>Pseudomonadati</taxon>
        <taxon>Pseudomonadota</taxon>
        <taxon>Alphaproteobacteria</taxon>
        <taxon>Rhodobacterales</taxon>
        <taxon>Paracoccaceae</taxon>
        <taxon>Amylibacter</taxon>
    </lineage>
</organism>
<evidence type="ECO:0000259" key="1">
    <source>
        <dbReference type="PROSITE" id="PS51819"/>
    </source>
</evidence>
<dbReference type="Pfam" id="PF00903">
    <property type="entry name" value="Glyoxalase"/>
    <property type="match status" value="1"/>
</dbReference>
<dbReference type="InterPro" id="IPR029068">
    <property type="entry name" value="Glyas_Bleomycin-R_OHBP_Dase"/>
</dbReference>
<gene>
    <name evidence="2" type="ORF">GCM10007939_17980</name>
</gene>
<dbReference type="InterPro" id="IPR037523">
    <property type="entry name" value="VOC_core"/>
</dbReference>
<feature type="domain" description="VOC" evidence="1">
    <location>
        <begin position="2"/>
        <end position="120"/>
    </location>
</feature>
<sequence length="130" mass="14305">MSQGHRSMPILSVRDVLKSVEFFECLGFSSAGHWNNDDGTVNFSIIVLDDITLGLMRDVDARGTGENWAAYLYVADIDALADHAQANNVVLAREIVDQFYGCRDFEIIDPDGNRLCIGQDQTPGERGPGL</sequence>
<comment type="caution">
    <text evidence="2">The sequence shown here is derived from an EMBL/GenBank/DDBJ whole genome shotgun (WGS) entry which is preliminary data.</text>
</comment>
<dbReference type="Proteomes" id="UP001156694">
    <property type="component" value="Unassembled WGS sequence"/>
</dbReference>
<dbReference type="InterPro" id="IPR004360">
    <property type="entry name" value="Glyas_Fos-R_dOase_dom"/>
</dbReference>
<evidence type="ECO:0000313" key="2">
    <source>
        <dbReference type="EMBL" id="GLQ35515.1"/>
    </source>
</evidence>
<reference evidence="3" key="1">
    <citation type="journal article" date="2019" name="Int. J. Syst. Evol. Microbiol.">
        <title>The Global Catalogue of Microorganisms (GCM) 10K type strain sequencing project: providing services to taxonomists for standard genome sequencing and annotation.</title>
        <authorList>
            <consortium name="The Broad Institute Genomics Platform"/>
            <consortium name="The Broad Institute Genome Sequencing Center for Infectious Disease"/>
            <person name="Wu L."/>
            <person name="Ma J."/>
        </authorList>
    </citation>
    <scope>NUCLEOTIDE SEQUENCE [LARGE SCALE GENOMIC DNA]</scope>
    <source>
        <strain evidence="3">NBRC 110140</strain>
    </source>
</reference>
<name>A0ABQ5VW64_9RHOB</name>
<accession>A0ABQ5VW64</accession>
<evidence type="ECO:0000313" key="3">
    <source>
        <dbReference type="Proteomes" id="UP001156694"/>
    </source>
</evidence>
<dbReference type="Gene3D" id="3.10.180.10">
    <property type="entry name" value="2,3-Dihydroxybiphenyl 1,2-Dioxygenase, domain 1"/>
    <property type="match status" value="1"/>
</dbReference>